<feature type="region of interest" description="Disordered" evidence="1">
    <location>
        <begin position="123"/>
        <end position="144"/>
    </location>
</feature>
<comment type="caution">
    <text evidence="3">The sequence shown here is derived from an EMBL/GenBank/DDBJ whole genome shotgun (WGS) entry which is preliminary data.</text>
</comment>
<evidence type="ECO:0000256" key="1">
    <source>
        <dbReference type="SAM" id="MobiDB-lite"/>
    </source>
</evidence>
<keyword evidence="2" id="KW-0732">Signal</keyword>
<dbReference type="AlphaFoldDB" id="A0A7X4YIK3"/>
<gene>
    <name evidence="3" type="ORF">GTZ93_40335</name>
</gene>
<name>A0A7X4YIK3_9BACT</name>
<evidence type="ECO:0000313" key="3">
    <source>
        <dbReference type="EMBL" id="NBC46055.1"/>
    </source>
</evidence>
<dbReference type="EMBL" id="JAAAPK010000017">
    <property type="protein sequence ID" value="NBC46055.1"/>
    <property type="molecule type" value="Genomic_DNA"/>
</dbReference>
<feature type="chain" id="PRO_5030742732" description="Lipoprotein" evidence="2">
    <location>
        <begin position="29"/>
        <end position="174"/>
    </location>
</feature>
<reference evidence="3 4" key="1">
    <citation type="submission" date="2020-01" db="EMBL/GenBank/DDBJ databases">
        <title>The draft genome sequence of Corallococcus exiguus DSM 14696.</title>
        <authorList>
            <person name="Zhang X."/>
            <person name="Zhu H."/>
        </authorList>
    </citation>
    <scope>NUCLEOTIDE SEQUENCE [LARGE SCALE GENOMIC DNA]</scope>
    <source>
        <strain evidence="3 4">DSM 14696</strain>
    </source>
</reference>
<dbReference type="Proteomes" id="UP000537825">
    <property type="component" value="Unassembled WGS sequence"/>
</dbReference>
<dbReference type="PROSITE" id="PS51257">
    <property type="entry name" value="PROKAR_LIPOPROTEIN"/>
    <property type="match status" value="1"/>
</dbReference>
<protein>
    <recommendedName>
        <fullName evidence="5">Lipoprotein</fullName>
    </recommendedName>
</protein>
<organism evidence="3 4">
    <name type="scientific">Corallococcus exiguus</name>
    <dbReference type="NCBI Taxonomy" id="83462"/>
    <lineage>
        <taxon>Bacteria</taxon>
        <taxon>Pseudomonadati</taxon>
        <taxon>Myxococcota</taxon>
        <taxon>Myxococcia</taxon>
        <taxon>Myxococcales</taxon>
        <taxon>Cystobacterineae</taxon>
        <taxon>Myxococcaceae</taxon>
        <taxon>Corallococcus</taxon>
    </lineage>
</organism>
<proteinExistence type="predicted"/>
<dbReference type="RefSeq" id="WP_139915579.1">
    <property type="nucleotide sequence ID" value="NZ_CBCSLE010000168.1"/>
</dbReference>
<accession>A0A7X4YIK3</accession>
<evidence type="ECO:0000313" key="4">
    <source>
        <dbReference type="Proteomes" id="UP000537825"/>
    </source>
</evidence>
<sequence length="174" mass="19580">MNPQKTSSPRAVSLLALPVLLLMGMGCAAQRQQVALEDEVREHVYRKQLADVWPTALALLKDKGFSVIADPTRYEARTEWAQITPPSSLGTHYATFFVVGTERGSGECTIRYYRNERSIAVAPSRPDQSEPRLEYQPDGIQGSRLVPADRDRDLEWQLLQRLEPDFARTLAAKP</sequence>
<evidence type="ECO:0008006" key="5">
    <source>
        <dbReference type="Google" id="ProtNLM"/>
    </source>
</evidence>
<keyword evidence="4" id="KW-1185">Reference proteome</keyword>
<feature type="signal peptide" evidence="2">
    <location>
        <begin position="1"/>
        <end position="28"/>
    </location>
</feature>
<evidence type="ECO:0000256" key="2">
    <source>
        <dbReference type="SAM" id="SignalP"/>
    </source>
</evidence>